<dbReference type="GO" id="GO:0044183">
    <property type="term" value="F:protein folding chaperone"/>
    <property type="evidence" value="ECO:0007669"/>
    <property type="project" value="TreeGrafter"/>
</dbReference>
<dbReference type="PIRSF" id="PIRSF003095">
    <property type="entry name" value="Trigger_factor"/>
    <property type="match status" value="1"/>
</dbReference>
<evidence type="ECO:0000256" key="7">
    <source>
        <dbReference type="ARBA" id="ARBA00023235"/>
    </source>
</evidence>
<evidence type="ECO:0000256" key="4">
    <source>
        <dbReference type="ARBA" id="ARBA00016902"/>
    </source>
</evidence>
<keyword evidence="9" id="KW-0963">Cytoplasm</keyword>
<feature type="domain" description="Trigger factor ribosome-binding bacterial" evidence="11">
    <location>
        <begin position="3"/>
        <end position="134"/>
    </location>
</feature>
<dbReference type="InterPro" id="IPR005215">
    <property type="entry name" value="Trig_fac"/>
</dbReference>
<keyword evidence="9" id="KW-0132">Cell division</keyword>
<dbReference type="InterPro" id="IPR027304">
    <property type="entry name" value="Trigger_fact/SurA_dom_sf"/>
</dbReference>
<dbReference type="NCBIfam" id="TIGR00115">
    <property type="entry name" value="tig"/>
    <property type="match status" value="1"/>
</dbReference>
<gene>
    <name evidence="9 13" type="primary">tig</name>
    <name evidence="13" type="ORF">NITHO_1450007</name>
</gene>
<dbReference type="Gene3D" id="3.10.50.40">
    <property type="match status" value="1"/>
</dbReference>
<keyword evidence="7 9" id="KW-0413">Isomerase</keyword>
<evidence type="ECO:0000256" key="8">
    <source>
        <dbReference type="ARBA" id="ARBA00029986"/>
    </source>
</evidence>
<dbReference type="SUPFAM" id="SSF109998">
    <property type="entry name" value="Triger factor/SurA peptide-binding domain-like"/>
    <property type="match status" value="1"/>
</dbReference>
<evidence type="ECO:0000256" key="3">
    <source>
        <dbReference type="ARBA" id="ARBA00013194"/>
    </source>
</evidence>
<dbReference type="EC" id="5.2.1.8" evidence="3 9"/>
<dbReference type="GO" id="GO:0015031">
    <property type="term" value="P:protein transport"/>
    <property type="evidence" value="ECO:0007669"/>
    <property type="project" value="UniProtKB-UniRule"/>
</dbReference>
<keyword evidence="5 9" id="KW-0697">Rotamase</keyword>
<evidence type="ECO:0000259" key="12">
    <source>
        <dbReference type="Pfam" id="PF05698"/>
    </source>
</evidence>
<dbReference type="PANTHER" id="PTHR30560">
    <property type="entry name" value="TRIGGER FACTOR CHAPERONE AND PEPTIDYL-PROLYL CIS/TRANS ISOMERASE"/>
    <property type="match status" value="1"/>
</dbReference>
<comment type="caution">
    <text evidence="13">The sequence shown here is derived from an EMBL/GenBank/DDBJ whole genome shotgun (WGS) entry which is preliminary data.</text>
</comment>
<dbReference type="GO" id="GO:0043335">
    <property type="term" value="P:protein unfolding"/>
    <property type="evidence" value="ECO:0007669"/>
    <property type="project" value="TreeGrafter"/>
</dbReference>
<proteinExistence type="inferred from homology"/>
<reference evidence="13 14" key="1">
    <citation type="journal article" date="2012" name="ISME J.">
        <title>Nitrification expanded: discovery, physiology and genomics of a nitrite-oxidizing bacterium from the phylum Chloroflexi.</title>
        <authorList>
            <person name="Sorokin D.Y."/>
            <person name="Lucker S."/>
            <person name="Vejmelkova D."/>
            <person name="Kostrikina N.A."/>
            <person name="Kleerebezem R."/>
            <person name="Rijpstra W.I."/>
            <person name="Damste J.S."/>
            <person name="Le Paslier D."/>
            <person name="Muyzer G."/>
            <person name="Wagner M."/>
            <person name="van Loosdrecht M.C."/>
            <person name="Daims H."/>
        </authorList>
    </citation>
    <scope>NUCLEOTIDE SEQUENCE [LARGE SCALE GENOMIC DNA]</scope>
    <source>
        <strain evidence="14">none</strain>
    </source>
</reference>
<dbReference type="GO" id="GO:0051301">
    <property type="term" value="P:cell division"/>
    <property type="evidence" value="ECO:0007669"/>
    <property type="project" value="UniProtKB-KW"/>
</dbReference>
<feature type="domain" description="Trigger factor C-terminal" evidence="12">
    <location>
        <begin position="255"/>
        <end position="414"/>
    </location>
</feature>
<keyword evidence="9" id="KW-0131">Cell cycle</keyword>
<dbReference type="GO" id="GO:0005737">
    <property type="term" value="C:cytoplasm"/>
    <property type="evidence" value="ECO:0007669"/>
    <property type="project" value="UniProtKB-SubCell"/>
</dbReference>
<dbReference type="EMBL" id="CAGS01000052">
    <property type="protein sequence ID" value="CCF82686.1"/>
    <property type="molecule type" value="Genomic_DNA"/>
</dbReference>
<organism evidence="13 14">
    <name type="scientific">Nitrolancea hollandica Lb</name>
    <dbReference type="NCBI Taxonomy" id="1129897"/>
    <lineage>
        <taxon>Bacteria</taxon>
        <taxon>Pseudomonadati</taxon>
        <taxon>Thermomicrobiota</taxon>
        <taxon>Thermomicrobia</taxon>
        <taxon>Sphaerobacterales</taxon>
        <taxon>Sphaerobacterineae</taxon>
        <taxon>Sphaerobacteraceae</taxon>
        <taxon>Nitrolancea</taxon>
    </lineage>
</organism>
<evidence type="ECO:0000256" key="2">
    <source>
        <dbReference type="ARBA" id="ARBA00005464"/>
    </source>
</evidence>
<dbReference type="InterPro" id="IPR036611">
    <property type="entry name" value="Trigger_fac_ribosome-bd_sf"/>
</dbReference>
<keyword evidence="6 9" id="KW-0143">Chaperone</keyword>
<comment type="subcellular location">
    <subcellularLocation>
        <location evidence="9">Cytoplasm</location>
    </subcellularLocation>
    <text evidence="9">About half TF is bound to the ribosome near the polypeptide exit tunnel while the other half is free in the cytoplasm.</text>
</comment>
<dbReference type="InterPro" id="IPR008880">
    <property type="entry name" value="Trigger_fac_C"/>
</dbReference>
<dbReference type="Gene3D" id="1.10.3120.10">
    <property type="entry name" value="Trigger factor, C-terminal domain"/>
    <property type="match status" value="1"/>
</dbReference>
<dbReference type="GO" id="GO:0043022">
    <property type="term" value="F:ribosome binding"/>
    <property type="evidence" value="ECO:0007669"/>
    <property type="project" value="TreeGrafter"/>
</dbReference>
<protein>
    <recommendedName>
        <fullName evidence="4 9">Trigger factor</fullName>
        <shortName evidence="9">TF</shortName>
        <ecNumber evidence="3 9">5.2.1.8</ecNumber>
    </recommendedName>
    <alternativeName>
        <fullName evidence="8 9">PPIase</fullName>
    </alternativeName>
</protein>
<evidence type="ECO:0000259" key="11">
    <source>
        <dbReference type="Pfam" id="PF05697"/>
    </source>
</evidence>
<comment type="similarity">
    <text evidence="2 9">Belongs to the FKBP-type PPIase family. Tig subfamily.</text>
</comment>
<evidence type="ECO:0000256" key="1">
    <source>
        <dbReference type="ARBA" id="ARBA00000971"/>
    </source>
</evidence>
<evidence type="ECO:0000313" key="13">
    <source>
        <dbReference type="EMBL" id="CCF82686.1"/>
    </source>
</evidence>
<dbReference type="PANTHER" id="PTHR30560:SF3">
    <property type="entry name" value="TRIGGER FACTOR-LIKE PROTEIN TIG, CHLOROPLASTIC"/>
    <property type="match status" value="1"/>
</dbReference>
<sequence length="483" mass="54578">MPESSVELDIVADEQEFDDAKDRVYRRLSQSVTVPGFRPGKAPRPMIEQRIGRETLLVEAQRDIMEDLYRRALEQEKVLPVAEPEISIYQDEPFAFKVRVQVYPTIRLSDYRSLRMEPRAVSISDADVDAVLEDIRERAALWVEPEEKGPPVDGDQVTIDLSAFDAGEPFHEPLEDGTFVVGEGQLFVDIEEQVKRLQPGESSEFDVTFDAQDEMISPEIRGKTLQYKLTLKDVKKKELPEINDELAKTAGEYETLDELKAAVRKELLYSQTLETRSQVVSEIIDKVSEGATFEIAPAMVSRQIDEELERLKRRLQMQRTTLDEYLRFIGKTIEEYTEELKPEAERRVRNLLIIEAIGDAEGIQVTDEEILAQINNIISHAKNPEEIKKIYSSGHYQGMVEEELRQQKVIDRLLDIVTEGRGPVSGEGGELLRTIMSPPEATEEAGEEPEGDAESAPAETEDEATAAVMAETELEPAENAGKE</sequence>
<comment type="function">
    <text evidence="9">Involved in protein export. Acts as a chaperone by maintaining the newly synthesized protein in an open conformation. Functions as a peptidyl-prolyl cis-trans isomerase.</text>
</comment>
<dbReference type="InterPro" id="IPR046357">
    <property type="entry name" value="PPIase_dom_sf"/>
</dbReference>
<feature type="region of interest" description="Disordered" evidence="10">
    <location>
        <begin position="424"/>
        <end position="483"/>
    </location>
</feature>
<dbReference type="HAMAP" id="MF_00303">
    <property type="entry name" value="Trigger_factor_Tig"/>
    <property type="match status" value="1"/>
</dbReference>
<comment type="domain">
    <text evidence="9">Consists of 3 domains; the N-terminus binds the ribosome, the middle domain has PPIase activity, while the C-terminus has intrinsic chaperone activity on its own.</text>
</comment>
<dbReference type="GO" id="GO:0003755">
    <property type="term" value="F:peptidyl-prolyl cis-trans isomerase activity"/>
    <property type="evidence" value="ECO:0007669"/>
    <property type="project" value="UniProtKB-UniRule"/>
</dbReference>
<evidence type="ECO:0000313" key="14">
    <source>
        <dbReference type="Proteomes" id="UP000004221"/>
    </source>
</evidence>
<dbReference type="InterPro" id="IPR008881">
    <property type="entry name" value="Trigger_fac_ribosome-bd_bac"/>
</dbReference>
<dbReference type="Pfam" id="PF05698">
    <property type="entry name" value="Trigger_C"/>
    <property type="match status" value="1"/>
</dbReference>
<dbReference type="InterPro" id="IPR037041">
    <property type="entry name" value="Trigger_fac_C_sf"/>
</dbReference>
<dbReference type="Pfam" id="PF05697">
    <property type="entry name" value="Trigger_N"/>
    <property type="match status" value="1"/>
</dbReference>
<accession>I4EDC4</accession>
<evidence type="ECO:0000256" key="9">
    <source>
        <dbReference type="HAMAP-Rule" id="MF_00303"/>
    </source>
</evidence>
<evidence type="ECO:0000256" key="6">
    <source>
        <dbReference type="ARBA" id="ARBA00023186"/>
    </source>
</evidence>
<dbReference type="GO" id="GO:0051083">
    <property type="term" value="P:'de novo' cotranslational protein folding"/>
    <property type="evidence" value="ECO:0007669"/>
    <property type="project" value="TreeGrafter"/>
</dbReference>
<evidence type="ECO:0000256" key="10">
    <source>
        <dbReference type="SAM" id="MobiDB-lite"/>
    </source>
</evidence>
<dbReference type="Proteomes" id="UP000004221">
    <property type="component" value="Unassembled WGS sequence"/>
</dbReference>
<dbReference type="AlphaFoldDB" id="I4EDC4"/>
<comment type="catalytic activity">
    <reaction evidence="1 9">
        <text>[protein]-peptidylproline (omega=180) = [protein]-peptidylproline (omega=0)</text>
        <dbReference type="Rhea" id="RHEA:16237"/>
        <dbReference type="Rhea" id="RHEA-COMP:10747"/>
        <dbReference type="Rhea" id="RHEA-COMP:10748"/>
        <dbReference type="ChEBI" id="CHEBI:83833"/>
        <dbReference type="ChEBI" id="CHEBI:83834"/>
        <dbReference type="EC" id="5.2.1.8"/>
    </reaction>
</comment>
<feature type="compositionally biased region" description="Acidic residues" evidence="10">
    <location>
        <begin position="441"/>
        <end position="464"/>
    </location>
</feature>
<name>I4EDC4_9BACT</name>
<dbReference type="Gene3D" id="3.30.70.1050">
    <property type="entry name" value="Trigger factor ribosome-binding domain"/>
    <property type="match status" value="1"/>
</dbReference>
<keyword evidence="14" id="KW-1185">Reference proteome</keyword>
<dbReference type="SUPFAM" id="SSF54534">
    <property type="entry name" value="FKBP-like"/>
    <property type="match status" value="1"/>
</dbReference>
<evidence type="ECO:0000256" key="5">
    <source>
        <dbReference type="ARBA" id="ARBA00023110"/>
    </source>
</evidence>
<dbReference type="SUPFAM" id="SSF102735">
    <property type="entry name" value="Trigger factor ribosome-binding domain"/>
    <property type="match status" value="1"/>
</dbReference>